<dbReference type="AlphaFoldDB" id="A0A849C1Q3"/>
<organism evidence="1 2">
    <name type="scientific">Nocardia uniformis</name>
    <dbReference type="NCBI Taxonomy" id="53432"/>
    <lineage>
        <taxon>Bacteria</taxon>
        <taxon>Bacillati</taxon>
        <taxon>Actinomycetota</taxon>
        <taxon>Actinomycetes</taxon>
        <taxon>Mycobacteriales</taxon>
        <taxon>Nocardiaceae</taxon>
        <taxon>Nocardia</taxon>
    </lineage>
</organism>
<proteinExistence type="predicted"/>
<gene>
    <name evidence="1" type="ORF">HLB23_16405</name>
</gene>
<comment type="caution">
    <text evidence="1">The sequence shown here is derived from an EMBL/GenBank/DDBJ whole genome shotgun (WGS) entry which is preliminary data.</text>
</comment>
<sequence>MGNTGDWRPSAQGAYTIVATQGSSSKSTVVEITKGGVDTGSLSGLLPSGSGS</sequence>
<dbReference type="Proteomes" id="UP000586827">
    <property type="component" value="Unassembled WGS sequence"/>
</dbReference>
<dbReference type="RefSeq" id="WP_157552204.1">
    <property type="nucleotide sequence ID" value="NZ_JABELX010000005.1"/>
</dbReference>
<reference evidence="1 2" key="1">
    <citation type="submission" date="2020-05" db="EMBL/GenBank/DDBJ databases">
        <title>MicrobeNet Type strains.</title>
        <authorList>
            <person name="Nicholson A.C."/>
        </authorList>
    </citation>
    <scope>NUCLEOTIDE SEQUENCE [LARGE SCALE GENOMIC DNA]</scope>
    <source>
        <strain evidence="1 2">JCM 3224</strain>
    </source>
</reference>
<evidence type="ECO:0000313" key="1">
    <source>
        <dbReference type="EMBL" id="NNH71426.1"/>
    </source>
</evidence>
<protein>
    <submittedName>
        <fullName evidence="1">Uncharacterized protein</fullName>
    </submittedName>
</protein>
<accession>A0A849C1Q3</accession>
<name>A0A849C1Q3_9NOCA</name>
<evidence type="ECO:0000313" key="2">
    <source>
        <dbReference type="Proteomes" id="UP000586827"/>
    </source>
</evidence>
<keyword evidence="2" id="KW-1185">Reference proteome</keyword>
<dbReference type="EMBL" id="JABELX010000005">
    <property type="protein sequence ID" value="NNH71426.1"/>
    <property type="molecule type" value="Genomic_DNA"/>
</dbReference>